<accession>A0A9P0X344</accession>
<dbReference type="EMBL" id="CALOZG010000002">
    <property type="protein sequence ID" value="CAH3954636.1"/>
    <property type="molecule type" value="Genomic_DNA"/>
</dbReference>
<proteinExistence type="predicted"/>
<sequence length="185" mass="21372">MYCLYILTLFIFAEARWHQPENGYHKPTKTNIPNPEAIIEEIANHLRIADGIVANSCNDFNNERETYDSDGYILKYILQKDLEEFVNIKIKNSVMVIKAGFLGGHEFSAMKILPSNLETRDAIWWIEGEDLVITIPYKVKLGVDIPMKCEKWDVEIDVPLSPEYSVYQFLNINIYGKPEVTKILV</sequence>
<evidence type="ECO:0000256" key="1">
    <source>
        <dbReference type="SAM" id="SignalP"/>
    </source>
</evidence>
<keyword evidence="1" id="KW-0732">Signal</keyword>
<keyword evidence="3" id="KW-1185">Reference proteome</keyword>
<evidence type="ECO:0000313" key="2">
    <source>
        <dbReference type="EMBL" id="CAH3954636.1"/>
    </source>
</evidence>
<comment type="caution">
    <text evidence="2">The sequence shown here is derived from an EMBL/GenBank/DDBJ whole genome shotgun (WGS) entry which is preliminary data.</text>
</comment>
<dbReference type="AlphaFoldDB" id="A0A9P0X344"/>
<organism evidence="2 3">
    <name type="scientific">Pieris brassicae</name>
    <name type="common">White butterfly</name>
    <name type="synonym">Large white butterfly</name>
    <dbReference type="NCBI Taxonomy" id="7116"/>
    <lineage>
        <taxon>Eukaryota</taxon>
        <taxon>Metazoa</taxon>
        <taxon>Ecdysozoa</taxon>
        <taxon>Arthropoda</taxon>
        <taxon>Hexapoda</taxon>
        <taxon>Insecta</taxon>
        <taxon>Pterygota</taxon>
        <taxon>Neoptera</taxon>
        <taxon>Endopterygota</taxon>
        <taxon>Lepidoptera</taxon>
        <taxon>Glossata</taxon>
        <taxon>Ditrysia</taxon>
        <taxon>Papilionoidea</taxon>
        <taxon>Pieridae</taxon>
        <taxon>Pierinae</taxon>
        <taxon>Pieris</taxon>
    </lineage>
</organism>
<gene>
    <name evidence="2" type="ORF">PIBRA_LOCUS1510</name>
</gene>
<feature type="signal peptide" evidence="1">
    <location>
        <begin position="1"/>
        <end position="15"/>
    </location>
</feature>
<feature type="chain" id="PRO_5040367236" evidence="1">
    <location>
        <begin position="16"/>
        <end position="185"/>
    </location>
</feature>
<evidence type="ECO:0000313" key="3">
    <source>
        <dbReference type="Proteomes" id="UP001152562"/>
    </source>
</evidence>
<protein>
    <submittedName>
        <fullName evidence="2">Uncharacterized protein</fullName>
    </submittedName>
</protein>
<name>A0A9P0X344_PIEBR</name>
<reference evidence="2" key="1">
    <citation type="submission" date="2022-05" db="EMBL/GenBank/DDBJ databases">
        <authorList>
            <person name="Okamura Y."/>
        </authorList>
    </citation>
    <scope>NUCLEOTIDE SEQUENCE</scope>
</reference>
<dbReference type="Proteomes" id="UP001152562">
    <property type="component" value="Unassembled WGS sequence"/>
</dbReference>